<dbReference type="PANTHER" id="PTHR32183">
    <property type="match status" value="1"/>
</dbReference>
<dbReference type="SUPFAM" id="SSF53335">
    <property type="entry name" value="S-adenosyl-L-methionine-dependent methyltransferases"/>
    <property type="match status" value="1"/>
</dbReference>
<dbReference type="Gene3D" id="3.40.50.150">
    <property type="entry name" value="Vaccinia Virus protein VP39"/>
    <property type="match status" value="1"/>
</dbReference>
<dbReference type="Pfam" id="PF05724">
    <property type="entry name" value="TPMT"/>
    <property type="match status" value="1"/>
</dbReference>
<keyword evidence="6" id="KW-1185">Reference proteome</keyword>
<dbReference type="PANTHER" id="PTHR32183:SF6">
    <property type="entry name" value="CYSTEINE SULFINATE DESULFINASE_CYSTEINE DESULFURASE AND RELATED ENZYMES"/>
    <property type="match status" value="1"/>
</dbReference>
<dbReference type="GO" id="GO:0008757">
    <property type="term" value="F:S-adenosylmethionine-dependent methyltransferase activity"/>
    <property type="evidence" value="ECO:0007669"/>
    <property type="project" value="InterPro"/>
</dbReference>
<keyword evidence="4" id="KW-0949">S-adenosyl-L-methionine</keyword>
<evidence type="ECO:0000256" key="1">
    <source>
        <dbReference type="ARBA" id="ARBA00022553"/>
    </source>
</evidence>
<dbReference type="EMBL" id="ML992665">
    <property type="protein sequence ID" value="KAF2215926.1"/>
    <property type="molecule type" value="Genomic_DNA"/>
</dbReference>
<evidence type="ECO:0008006" key="7">
    <source>
        <dbReference type="Google" id="ProtNLM"/>
    </source>
</evidence>
<evidence type="ECO:0000256" key="3">
    <source>
        <dbReference type="ARBA" id="ARBA00022679"/>
    </source>
</evidence>
<accession>A0A6A6FR18</accession>
<evidence type="ECO:0000256" key="2">
    <source>
        <dbReference type="ARBA" id="ARBA00022603"/>
    </source>
</evidence>
<sequence>MALPDAARQKLRETFANRPLNEQLSGWDELWKQQVTPWDRAGPSHALADAVTANPDILGPPIKSGSGRRRRALVPGCGRGYDVLLLASLGYDAYGVDGSSTAIDAARRLQTEVGSSATYRALETEFGRGRETFVLGDFFQDDFLEATGGGSFDLIFDYTFLCALPPPLRPSWARRMSELLAPAGLLICLEWPLHKPASEGGPPHGLSAELYESLLYRPGQDVLYDESGKVIAHEAADRSDNALVCVKRYRPQRTHEAGKDSDYVSLWQHTTPP</sequence>
<protein>
    <recommendedName>
        <fullName evidence="7">Methyltransferase domain-containing protein</fullName>
    </recommendedName>
</protein>
<proteinExistence type="predicted"/>
<reference evidence="5" key="1">
    <citation type="journal article" date="2020" name="Stud. Mycol.">
        <title>101 Dothideomycetes genomes: a test case for predicting lifestyles and emergence of pathogens.</title>
        <authorList>
            <person name="Haridas S."/>
            <person name="Albert R."/>
            <person name="Binder M."/>
            <person name="Bloem J."/>
            <person name="Labutti K."/>
            <person name="Salamov A."/>
            <person name="Andreopoulos B."/>
            <person name="Baker S."/>
            <person name="Barry K."/>
            <person name="Bills G."/>
            <person name="Bluhm B."/>
            <person name="Cannon C."/>
            <person name="Castanera R."/>
            <person name="Culley D."/>
            <person name="Daum C."/>
            <person name="Ezra D."/>
            <person name="Gonzalez J."/>
            <person name="Henrissat B."/>
            <person name="Kuo A."/>
            <person name="Liang C."/>
            <person name="Lipzen A."/>
            <person name="Lutzoni F."/>
            <person name="Magnuson J."/>
            <person name="Mondo S."/>
            <person name="Nolan M."/>
            <person name="Ohm R."/>
            <person name="Pangilinan J."/>
            <person name="Park H.-J."/>
            <person name="Ramirez L."/>
            <person name="Alfaro M."/>
            <person name="Sun H."/>
            <person name="Tritt A."/>
            <person name="Yoshinaga Y."/>
            <person name="Zwiers L.-H."/>
            <person name="Turgeon B."/>
            <person name="Goodwin S."/>
            <person name="Spatafora J."/>
            <person name="Crous P."/>
            <person name="Grigoriev I."/>
        </authorList>
    </citation>
    <scope>NUCLEOTIDE SEQUENCE</scope>
    <source>
        <strain evidence="5">SCOH1-5</strain>
    </source>
</reference>
<gene>
    <name evidence="5" type="ORF">CERZMDRAFT_94314</name>
</gene>
<dbReference type="InterPro" id="IPR029063">
    <property type="entry name" value="SAM-dependent_MTases_sf"/>
</dbReference>
<dbReference type="CDD" id="cd02440">
    <property type="entry name" value="AdoMet_MTases"/>
    <property type="match status" value="1"/>
</dbReference>
<dbReference type="PROSITE" id="PS51585">
    <property type="entry name" value="SAM_MT_TPMT"/>
    <property type="match status" value="1"/>
</dbReference>
<keyword evidence="3" id="KW-0808">Transferase</keyword>
<evidence type="ECO:0000313" key="6">
    <source>
        <dbReference type="Proteomes" id="UP000799539"/>
    </source>
</evidence>
<keyword evidence="1" id="KW-0597">Phosphoprotein</keyword>
<dbReference type="OrthoDB" id="276151at2759"/>
<keyword evidence="2" id="KW-0489">Methyltransferase</keyword>
<organism evidence="5 6">
    <name type="scientific">Cercospora zeae-maydis SCOH1-5</name>
    <dbReference type="NCBI Taxonomy" id="717836"/>
    <lineage>
        <taxon>Eukaryota</taxon>
        <taxon>Fungi</taxon>
        <taxon>Dikarya</taxon>
        <taxon>Ascomycota</taxon>
        <taxon>Pezizomycotina</taxon>
        <taxon>Dothideomycetes</taxon>
        <taxon>Dothideomycetidae</taxon>
        <taxon>Mycosphaerellales</taxon>
        <taxon>Mycosphaerellaceae</taxon>
        <taxon>Cercospora</taxon>
    </lineage>
</organism>
<name>A0A6A6FR18_9PEZI</name>
<dbReference type="InterPro" id="IPR008854">
    <property type="entry name" value="TPMT"/>
</dbReference>
<dbReference type="AlphaFoldDB" id="A0A6A6FR18"/>
<evidence type="ECO:0000313" key="5">
    <source>
        <dbReference type="EMBL" id="KAF2215926.1"/>
    </source>
</evidence>
<dbReference type="GO" id="GO:0032259">
    <property type="term" value="P:methylation"/>
    <property type="evidence" value="ECO:0007669"/>
    <property type="project" value="UniProtKB-KW"/>
</dbReference>
<dbReference type="Proteomes" id="UP000799539">
    <property type="component" value="Unassembled WGS sequence"/>
</dbReference>
<evidence type="ECO:0000256" key="4">
    <source>
        <dbReference type="ARBA" id="ARBA00022691"/>
    </source>
</evidence>